<gene>
    <name evidence="2" type="ORF">PVAP13_3KG249027</name>
</gene>
<dbReference type="AlphaFoldDB" id="A0A8T0V5F6"/>
<keyword evidence="3" id="KW-1185">Reference proteome</keyword>
<organism evidence="2 3">
    <name type="scientific">Panicum virgatum</name>
    <name type="common">Blackwell switchgrass</name>
    <dbReference type="NCBI Taxonomy" id="38727"/>
    <lineage>
        <taxon>Eukaryota</taxon>
        <taxon>Viridiplantae</taxon>
        <taxon>Streptophyta</taxon>
        <taxon>Embryophyta</taxon>
        <taxon>Tracheophyta</taxon>
        <taxon>Spermatophyta</taxon>
        <taxon>Magnoliopsida</taxon>
        <taxon>Liliopsida</taxon>
        <taxon>Poales</taxon>
        <taxon>Poaceae</taxon>
        <taxon>PACMAD clade</taxon>
        <taxon>Panicoideae</taxon>
        <taxon>Panicodae</taxon>
        <taxon>Paniceae</taxon>
        <taxon>Panicinae</taxon>
        <taxon>Panicum</taxon>
        <taxon>Panicum sect. Hiantes</taxon>
    </lineage>
</organism>
<feature type="region of interest" description="Disordered" evidence="1">
    <location>
        <begin position="1"/>
        <end position="57"/>
    </location>
</feature>
<evidence type="ECO:0000313" key="2">
    <source>
        <dbReference type="EMBL" id="KAG2628634.1"/>
    </source>
</evidence>
<sequence length="259" mass="28653">MRWRAAGRDGAADIAATPPPPRLPTSSAKTTTGCDPSRSPPSLRPSLGSRPPVPNPTWVSCLESMGLTKATPLKQEVAGARRDEWRRLNVLERFARRRTLTLGALASLRDLCVERPGGENDEVGDDNVVKQLVVLGGRAPSVVFGLPKHSSPDKKMIERRVRHLPIPQVVAVDSNTIQLANTPLQFNWKSCDNVGKEEVELSRDRAADFCRDKDLNLAAWRSESEEQKMEGDGSGIWGRSEWDNSSWVVIRYGPGQIWI</sequence>
<protein>
    <submittedName>
        <fullName evidence="2">Uncharacterized protein</fullName>
    </submittedName>
</protein>
<feature type="compositionally biased region" description="Basic and acidic residues" evidence="1">
    <location>
        <begin position="1"/>
        <end position="11"/>
    </location>
</feature>
<comment type="caution">
    <text evidence="2">The sequence shown here is derived from an EMBL/GenBank/DDBJ whole genome shotgun (WGS) entry which is preliminary data.</text>
</comment>
<proteinExistence type="predicted"/>
<reference evidence="2" key="1">
    <citation type="submission" date="2020-05" db="EMBL/GenBank/DDBJ databases">
        <title>WGS assembly of Panicum virgatum.</title>
        <authorList>
            <person name="Lovell J.T."/>
            <person name="Jenkins J."/>
            <person name="Shu S."/>
            <person name="Juenger T.E."/>
            <person name="Schmutz J."/>
        </authorList>
    </citation>
    <scope>NUCLEOTIDE SEQUENCE</scope>
    <source>
        <strain evidence="2">AP13</strain>
    </source>
</reference>
<dbReference type="EMBL" id="CM029041">
    <property type="protein sequence ID" value="KAG2628634.1"/>
    <property type="molecule type" value="Genomic_DNA"/>
</dbReference>
<accession>A0A8T0V5F6</accession>
<name>A0A8T0V5F6_PANVG</name>
<dbReference type="Proteomes" id="UP000823388">
    <property type="component" value="Chromosome 3K"/>
</dbReference>
<evidence type="ECO:0000313" key="3">
    <source>
        <dbReference type="Proteomes" id="UP000823388"/>
    </source>
</evidence>
<evidence type="ECO:0000256" key="1">
    <source>
        <dbReference type="SAM" id="MobiDB-lite"/>
    </source>
</evidence>
<feature type="compositionally biased region" description="Polar residues" evidence="1">
    <location>
        <begin position="24"/>
        <end position="34"/>
    </location>
</feature>